<keyword evidence="2" id="KW-1185">Reference proteome</keyword>
<dbReference type="RefSeq" id="WP_151565922.1">
    <property type="nucleotide sequence ID" value="NZ_WBMT01000018.1"/>
</dbReference>
<gene>
    <name evidence="1" type="ORF">F8566_33780</name>
</gene>
<dbReference type="EMBL" id="WBMT01000018">
    <property type="protein sequence ID" value="KAB2343698.1"/>
    <property type="molecule type" value="Genomic_DNA"/>
</dbReference>
<organism evidence="1 2">
    <name type="scientific">Actinomadura rudentiformis</name>
    <dbReference type="NCBI Taxonomy" id="359158"/>
    <lineage>
        <taxon>Bacteria</taxon>
        <taxon>Bacillati</taxon>
        <taxon>Actinomycetota</taxon>
        <taxon>Actinomycetes</taxon>
        <taxon>Streptosporangiales</taxon>
        <taxon>Thermomonosporaceae</taxon>
        <taxon>Actinomadura</taxon>
    </lineage>
</organism>
<evidence type="ECO:0000313" key="2">
    <source>
        <dbReference type="Proteomes" id="UP000468735"/>
    </source>
</evidence>
<dbReference type="AlphaFoldDB" id="A0A6H9YMY1"/>
<evidence type="ECO:0000313" key="1">
    <source>
        <dbReference type="EMBL" id="KAB2343698.1"/>
    </source>
</evidence>
<comment type="caution">
    <text evidence="1">The sequence shown here is derived from an EMBL/GenBank/DDBJ whole genome shotgun (WGS) entry which is preliminary data.</text>
</comment>
<name>A0A6H9YMY1_9ACTN</name>
<accession>A0A6H9YMY1</accession>
<proteinExistence type="predicted"/>
<reference evidence="1 2" key="1">
    <citation type="submission" date="2019-09" db="EMBL/GenBank/DDBJ databases">
        <title>Actinomadura physcomitrii sp. nov., a novel actinomycete isolated from moss [Physcomitrium sphaericum (Ludw) Fuernr].</title>
        <authorList>
            <person name="Zhuang X."/>
            <person name="Liu C."/>
        </authorList>
    </citation>
    <scope>NUCLEOTIDE SEQUENCE [LARGE SCALE GENOMIC DNA]</scope>
    <source>
        <strain evidence="1 2">HMC1</strain>
    </source>
</reference>
<dbReference type="Proteomes" id="UP000468735">
    <property type="component" value="Unassembled WGS sequence"/>
</dbReference>
<protein>
    <submittedName>
        <fullName evidence="1">Uncharacterized protein</fullName>
    </submittedName>
</protein>
<sequence>MTTSAGFRAPASLGIPVDGVQQWLATLLRDLPKPAEYQMTADYSRAVADYCLEKWLAASSPAPPSVEEAGAEFRTALVAANDLSEHQVEQICDRTFGLERELSAWLRGTTERFLGLVKPWTPVWLGFTSWALRWCRQNSIETLVFLARDALPFYVAATSLEQGLHLHLAHVSRATRPDAPTVDLLLRRPSLALVDSGCYGTCISDLRQRRGATDQEGPATLLYYSRNPQLFGYINHVMSRDMLSSPETMDRAADFTIYAGDLLEALPKPYRYRAHDRSMVEPADLLSFTISIAALAEMSSLAKASTFLDVERMNDIHEQVRLLFRIYQLSRHRSELRSGFLFDEPTPKSLPEPGALADLDYLDIAPQSHVFGTAAG</sequence>
<dbReference type="OrthoDB" id="3633834at2"/>